<sequence>MIFWNNLERSIFFNKIFSSPIPIGEIELASLTIDNNIPTIILEFDISEYPDAPPQKWKQAGFNICRIGLNCGTPQKTKIINIPTNDKLIVQITQQQDSFLIQASNDTSLIELETKHLLLCGPSAYKKCDSAT</sequence>
<dbReference type="InterPro" id="IPR028957">
    <property type="entry name" value="Imm50"/>
</dbReference>
<evidence type="ECO:0000313" key="1">
    <source>
        <dbReference type="EMBL" id="MCW1244189.1"/>
    </source>
</evidence>
<organism evidence="1 2">
    <name type="scientific">Pseudomonas agronomica</name>
    <dbReference type="NCBI Taxonomy" id="2979328"/>
    <lineage>
        <taxon>Bacteria</taxon>
        <taxon>Pseudomonadati</taxon>
        <taxon>Pseudomonadota</taxon>
        <taxon>Gammaproteobacteria</taxon>
        <taxon>Pseudomonadales</taxon>
        <taxon>Pseudomonadaceae</taxon>
        <taxon>Pseudomonas</taxon>
    </lineage>
</organism>
<comment type="caution">
    <text evidence="1">The sequence shown here is derived from an EMBL/GenBank/DDBJ whole genome shotgun (WGS) entry which is preliminary data.</text>
</comment>
<keyword evidence="2" id="KW-1185">Reference proteome</keyword>
<dbReference type="Proteomes" id="UP001061999">
    <property type="component" value="Unassembled WGS sequence"/>
</dbReference>
<protein>
    <submittedName>
        <fullName evidence="1">Immunity 50 family protein</fullName>
    </submittedName>
</protein>
<gene>
    <name evidence="1" type="ORF">OC610_07215</name>
</gene>
<reference evidence="1" key="1">
    <citation type="submission" date="2022-07" db="EMBL/GenBank/DDBJ databases">
        <title>Pseudomonas agronomica sp. nov.: a novel bacterium with biotechnological application in the synthesis of biofertilizers from valorized agricultural residues.</title>
        <authorList>
            <person name="Robas M."/>
            <person name="Fernandez V.M."/>
            <person name="Luna L."/>
            <person name="Provanza A."/>
            <person name="Jimenez P.A."/>
        </authorList>
    </citation>
    <scope>NUCLEOTIDE SEQUENCE</scope>
    <source>
        <strain evidence="1">SAICEU22T</strain>
    </source>
</reference>
<accession>A0ABT3F536</accession>
<name>A0ABT3F536_9PSED</name>
<dbReference type="EMBL" id="JAOSHO010000057">
    <property type="protein sequence ID" value="MCW1244189.1"/>
    <property type="molecule type" value="Genomic_DNA"/>
</dbReference>
<proteinExistence type="predicted"/>
<dbReference type="Pfam" id="PF15594">
    <property type="entry name" value="Imm50"/>
    <property type="match status" value="1"/>
</dbReference>
<evidence type="ECO:0000313" key="2">
    <source>
        <dbReference type="Proteomes" id="UP001061999"/>
    </source>
</evidence>
<dbReference type="RefSeq" id="WP_264427203.1">
    <property type="nucleotide sequence ID" value="NZ_JAOSHO010000057.1"/>
</dbReference>